<reference evidence="13" key="1">
    <citation type="journal article" date="2019" name="Int. J. Syst. Evol. Microbiol.">
        <title>The Global Catalogue of Microorganisms (GCM) 10K type strain sequencing project: providing services to taxonomists for standard genome sequencing and annotation.</title>
        <authorList>
            <consortium name="The Broad Institute Genomics Platform"/>
            <consortium name="The Broad Institute Genome Sequencing Center for Infectious Disease"/>
            <person name="Wu L."/>
            <person name="Ma J."/>
        </authorList>
    </citation>
    <scope>NUCLEOTIDE SEQUENCE [LARGE SCALE GENOMIC DNA]</scope>
    <source>
        <strain evidence="13">JCM 16929</strain>
    </source>
</reference>
<dbReference type="RefSeq" id="WP_344803828.1">
    <property type="nucleotide sequence ID" value="NZ_BAABAB010000014.1"/>
</dbReference>
<dbReference type="InterPro" id="IPR011712">
    <property type="entry name" value="Sig_transdc_His_kin_sub3_dim/P"/>
</dbReference>
<organism evidence="12 13">
    <name type="scientific">Microlunatus ginsengisoli</name>
    <dbReference type="NCBI Taxonomy" id="363863"/>
    <lineage>
        <taxon>Bacteria</taxon>
        <taxon>Bacillati</taxon>
        <taxon>Actinomycetota</taxon>
        <taxon>Actinomycetes</taxon>
        <taxon>Propionibacteriales</taxon>
        <taxon>Propionibacteriaceae</taxon>
        <taxon>Microlunatus</taxon>
    </lineage>
</organism>
<feature type="transmembrane region" description="Helical" evidence="9">
    <location>
        <begin position="169"/>
        <end position="190"/>
    </location>
</feature>
<evidence type="ECO:0000256" key="6">
    <source>
        <dbReference type="ARBA" id="ARBA00022777"/>
    </source>
</evidence>
<dbReference type="PANTHER" id="PTHR24421">
    <property type="entry name" value="NITRATE/NITRITE SENSOR PROTEIN NARX-RELATED"/>
    <property type="match status" value="1"/>
</dbReference>
<dbReference type="Gene3D" id="1.20.5.1930">
    <property type="match status" value="1"/>
</dbReference>
<feature type="transmembrane region" description="Helical" evidence="9">
    <location>
        <begin position="110"/>
        <end position="132"/>
    </location>
</feature>
<keyword evidence="8" id="KW-0902">Two-component regulatory system</keyword>
<dbReference type="SUPFAM" id="SSF55874">
    <property type="entry name" value="ATPase domain of HSP90 chaperone/DNA topoisomerase II/histidine kinase"/>
    <property type="match status" value="1"/>
</dbReference>
<feature type="transmembrane region" description="Helical" evidence="9">
    <location>
        <begin position="275"/>
        <end position="297"/>
    </location>
</feature>
<dbReference type="Proteomes" id="UP001501490">
    <property type="component" value="Unassembled WGS sequence"/>
</dbReference>
<evidence type="ECO:0000256" key="4">
    <source>
        <dbReference type="ARBA" id="ARBA00022679"/>
    </source>
</evidence>
<evidence type="ECO:0000256" key="9">
    <source>
        <dbReference type="SAM" id="Phobius"/>
    </source>
</evidence>
<proteinExistence type="predicted"/>
<feature type="transmembrane region" description="Helical" evidence="9">
    <location>
        <begin position="202"/>
        <end position="223"/>
    </location>
</feature>
<gene>
    <name evidence="12" type="ORF">GCM10022236_19300</name>
</gene>
<evidence type="ECO:0000256" key="2">
    <source>
        <dbReference type="ARBA" id="ARBA00012438"/>
    </source>
</evidence>
<dbReference type="InterPro" id="IPR036890">
    <property type="entry name" value="HATPase_C_sf"/>
</dbReference>
<evidence type="ECO:0000256" key="3">
    <source>
        <dbReference type="ARBA" id="ARBA00022553"/>
    </source>
</evidence>
<comment type="caution">
    <text evidence="12">The sequence shown here is derived from an EMBL/GenBank/DDBJ whole genome shotgun (WGS) entry which is preliminary data.</text>
</comment>
<evidence type="ECO:0000256" key="8">
    <source>
        <dbReference type="ARBA" id="ARBA00023012"/>
    </source>
</evidence>
<keyword evidence="5" id="KW-0547">Nucleotide-binding</keyword>
<keyword evidence="9" id="KW-0812">Transmembrane</keyword>
<feature type="domain" description="Histidine kinase/HSP90-like ATPase" evidence="10">
    <location>
        <begin position="582"/>
        <end position="665"/>
    </location>
</feature>
<feature type="domain" description="Signal transduction histidine kinase subgroup 3 dimerisation and phosphoacceptor" evidence="11">
    <location>
        <begin position="485"/>
        <end position="537"/>
    </location>
</feature>
<feature type="transmembrane region" description="Helical" evidence="9">
    <location>
        <begin position="47"/>
        <end position="65"/>
    </location>
</feature>
<keyword evidence="3" id="KW-0597">Phosphoprotein</keyword>
<evidence type="ECO:0000256" key="7">
    <source>
        <dbReference type="ARBA" id="ARBA00022840"/>
    </source>
</evidence>
<keyword evidence="13" id="KW-1185">Reference proteome</keyword>
<keyword evidence="7" id="KW-0067">ATP-binding</keyword>
<keyword evidence="4" id="KW-0808">Transferase</keyword>
<name>A0ABP6ZQN3_9ACTN</name>
<keyword evidence="9" id="KW-0472">Membrane</keyword>
<feature type="transmembrane region" description="Helical" evidence="9">
    <location>
        <begin position="243"/>
        <end position="263"/>
    </location>
</feature>
<sequence length="679" mass="72699">MIEQRRSTIAIRLLFAGYAVAVGLWLLLGVLTLVVRPSIAPVPAGEAVMEYAFSLLNLSLALLLFARRPDDLVPRLLAFALLGTAATFNMPSHRAFYLIGTPWPVQLIHFAIHITSGVCYVWAVVLFPDGSWPRRIRLGRRTTWVIVGLWTLAVAVISWRGSFLAHPQFFMVFFGIAVPMLGIGAQTLRLRDDRADAQQRAVARLMGAALLPSLAGGLLWLGGRCLVLLGQPAAATFCARIEDLFPALFAIVPIVLVAGVLRYRLWDIDRLLSRVLLYGALSLGVGGCYVVIVALASRLGGDGLWPTVVAATVAVALVEPLRLAARRWANRVVFGQELSPTEATRSLISGLERLSAGREIDQLAAVALAATRAYDASIWLDDNGTTVRLAHAGPGRRTELARHDEVWPIRYEGAELGSLTLGVVDGEHLPQADRATAARIADHAGLVLHNAQLTVRLVDRVAELADRTEALRQTRLRLVAAQDQERYRLERDLHDGAQQALVAAVIGAAALRPPMDEAACDELHEVLQTARHDLDDVLADAPAALARGLGPALRDAAALAERGGLVVSVDQSGTWPVDSEVESAVYYCCREALQNVAKHAHARHARVGLVLGPRVRFSVADDGTGIDPGSATDGAGGLLQLGSRLALLGGTLTVENGPGGTGVVVRGSIPARASEQETP</sequence>
<dbReference type="EMBL" id="BAABAB010000014">
    <property type="protein sequence ID" value="GAA3617305.1"/>
    <property type="molecule type" value="Genomic_DNA"/>
</dbReference>
<keyword evidence="6" id="KW-0418">Kinase</keyword>
<dbReference type="InterPro" id="IPR050482">
    <property type="entry name" value="Sensor_HK_TwoCompSys"/>
</dbReference>
<dbReference type="InterPro" id="IPR003594">
    <property type="entry name" value="HATPase_dom"/>
</dbReference>
<evidence type="ECO:0000259" key="10">
    <source>
        <dbReference type="Pfam" id="PF02518"/>
    </source>
</evidence>
<evidence type="ECO:0000256" key="5">
    <source>
        <dbReference type="ARBA" id="ARBA00022741"/>
    </source>
</evidence>
<feature type="transmembrane region" description="Helical" evidence="9">
    <location>
        <begin position="72"/>
        <end position="90"/>
    </location>
</feature>
<accession>A0ABP6ZQN3</accession>
<protein>
    <recommendedName>
        <fullName evidence="2">histidine kinase</fullName>
        <ecNumber evidence="2">2.7.13.3</ecNumber>
    </recommendedName>
</protein>
<evidence type="ECO:0000256" key="1">
    <source>
        <dbReference type="ARBA" id="ARBA00000085"/>
    </source>
</evidence>
<keyword evidence="9" id="KW-1133">Transmembrane helix</keyword>
<dbReference type="PANTHER" id="PTHR24421:SF10">
    <property type="entry name" value="NITRATE_NITRITE SENSOR PROTEIN NARQ"/>
    <property type="match status" value="1"/>
</dbReference>
<dbReference type="CDD" id="cd16917">
    <property type="entry name" value="HATPase_UhpB-NarQ-NarX-like"/>
    <property type="match status" value="1"/>
</dbReference>
<evidence type="ECO:0000259" key="11">
    <source>
        <dbReference type="Pfam" id="PF07730"/>
    </source>
</evidence>
<dbReference type="EC" id="2.7.13.3" evidence="2"/>
<feature type="transmembrane region" description="Helical" evidence="9">
    <location>
        <begin position="12"/>
        <end position="35"/>
    </location>
</feature>
<evidence type="ECO:0000313" key="13">
    <source>
        <dbReference type="Proteomes" id="UP001501490"/>
    </source>
</evidence>
<dbReference type="Gene3D" id="3.30.565.10">
    <property type="entry name" value="Histidine kinase-like ATPase, C-terminal domain"/>
    <property type="match status" value="1"/>
</dbReference>
<evidence type="ECO:0000313" key="12">
    <source>
        <dbReference type="EMBL" id="GAA3617305.1"/>
    </source>
</evidence>
<feature type="transmembrane region" description="Helical" evidence="9">
    <location>
        <begin position="144"/>
        <end position="163"/>
    </location>
</feature>
<dbReference type="Pfam" id="PF07730">
    <property type="entry name" value="HisKA_3"/>
    <property type="match status" value="1"/>
</dbReference>
<comment type="catalytic activity">
    <reaction evidence="1">
        <text>ATP + protein L-histidine = ADP + protein N-phospho-L-histidine.</text>
        <dbReference type="EC" id="2.7.13.3"/>
    </reaction>
</comment>
<dbReference type="Pfam" id="PF02518">
    <property type="entry name" value="HATPase_c"/>
    <property type="match status" value="1"/>
</dbReference>